<evidence type="ECO:0000256" key="2">
    <source>
        <dbReference type="SAM" id="Phobius"/>
    </source>
</evidence>
<dbReference type="HOGENOM" id="CLU_557192_0_0_1"/>
<reference evidence="3 5" key="1">
    <citation type="journal article" date="2012" name="Nature">
        <title>Algal genomes reveal evolutionary mosaicism and the fate of nucleomorphs.</title>
        <authorList>
            <consortium name="DOE Joint Genome Institute"/>
            <person name="Curtis B.A."/>
            <person name="Tanifuji G."/>
            <person name="Burki F."/>
            <person name="Gruber A."/>
            <person name="Irimia M."/>
            <person name="Maruyama S."/>
            <person name="Arias M.C."/>
            <person name="Ball S.G."/>
            <person name="Gile G.H."/>
            <person name="Hirakawa Y."/>
            <person name="Hopkins J.F."/>
            <person name="Kuo A."/>
            <person name="Rensing S.A."/>
            <person name="Schmutz J."/>
            <person name="Symeonidi A."/>
            <person name="Elias M."/>
            <person name="Eveleigh R.J."/>
            <person name="Herman E.K."/>
            <person name="Klute M.J."/>
            <person name="Nakayama T."/>
            <person name="Obornik M."/>
            <person name="Reyes-Prieto A."/>
            <person name="Armbrust E.V."/>
            <person name="Aves S.J."/>
            <person name="Beiko R.G."/>
            <person name="Coutinho P."/>
            <person name="Dacks J.B."/>
            <person name="Durnford D.G."/>
            <person name="Fast N.M."/>
            <person name="Green B.R."/>
            <person name="Grisdale C.J."/>
            <person name="Hempel F."/>
            <person name="Henrissat B."/>
            <person name="Hoppner M.P."/>
            <person name="Ishida K."/>
            <person name="Kim E."/>
            <person name="Koreny L."/>
            <person name="Kroth P.G."/>
            <person name="Liu Y."/>
            <person name="Malik S.B."/>
            <person name="Maier U.G."/>
            <person name="McRose D."/>
            <person name="Mock T."/>
            <person name="Neilson J.A."/>
            <person name="Onodera N.T."/>
            <person name="Poole A.M."/>
            <person name="Pritham E.J."/>
            <person name="Richards T.A."/>
            <person name="Rocap G."/>
            <person name="Roy S.W."/>
            <person name="Sarai C."/>
            <person name="Schaack S."/>
            <person name="Shirato S."/>
            <person name="Slamovits C.H."/>
            <person name="Spencer D.F."/>
            <person name="Suzuki S."/>
            <person name="Worden A.Z."/>
            <person name="Zauner S."/>
            <person name="Barry K."/>
            <person name="Bell C."/>
            <person name="Bharti A.K."/>
            <person name="Crow J.A."/>
            <person name="Grimwood J."/>
            <person name="Kramer R."/>
            <person name="Lindquist E."/>
            <person name="Lucas S."/>
            <person name="Salamov A."/>
            <person name="McFadden G.I."/>
            <person name="Lane C.E."/>
            <person name="Keeling P.J."/>
            <person name="Gray M.W."/>
            <person name="Grigoriev I.V."/>
            <person name="Archibald J.M."/>
        </authorList>
    </citation>
    <scope>NUCLEOTIDE SEQUENCE</scope>
    <source>
        <strain evidence="3 5">CCMP2712</strain>
    </source>
</reference>
<dbReference type="AlphaFoldDB" id="L1J0P2"/>
<keyword evidence="2" id="KW-0472">Membrane</keyword>
<dbReference type="EnsemblProtists" id="EKX41862">
    <property type="protein sequence ID" value="EKX41862"/>
    <property type="gene ID" value="GUITHDRAFT_141618"/>
</dbReference>
<keyword evidence="2" id="KW-0812">Transmembrane</keyword>
<evidence type="ECO:0000313" key="4">
    <source>
        <dbReference type="EnsemblProtists" id="EKX41862"/>
    </source>
</evidence>
<protein>
    <submittedName>
        <fullName evidence="3 4">Uncharacterized protein</fullName>
    </submittedName>
</protein>
<reference evidence="5" key="2">
    <citation type="submission" date="2012-11" db="EMBL/GenBank/DDBJ databases">
        <authorList>
            <person name="Kuo A."/>
            <person name="Curtis B.A."/>
            <person name="Tanifuji G."/>
            <person name="Burki F."/>
            <person name="Gruber A."/>
            <person name="Irimia M."/>
            <person name="Maruyama S."/>
            <person name="Arias M.C."/>
            <person name="Ball S.G."/>
            <person name="Gile G.H."/>
            <person name="Hirakawa Y."/>
            <person name="Hopkins J.F."/>
            <person name="Rensing S.A."/>
            <person name="Schmutz J."/>
            <person name="Symeonidi A."/>
            <person name="Elias M."/>
            <person name="Eveleigh R.J."/>
            <person name="Herman E.K."/>
            <person name="Klute M.J."/>
            <person name="Nakayama T."/>
            <person name="Obornik M."/>
            <person name="Reyes-Prieto A."/>
            <person name="Armbrust E.V."/>
            <person name="Aves S.J."/>
            <person name="Beiko R.G."/>
            <person name="Coutinho P."/>
            <person name="Dacks J.B."/>
            <person name="Durnford D.G."/>
            <person name="Fast N.M."/>
            <person name="Green B.R."/>
            <person name="Grisdale C."/>
            <person name="Hempe F."/>
            <person name="Henrissat B."/>
            <person name="Hoppner M.P."/>
            <person name="Ishida K.-I."/>
            <person name="Kim E."/>
            <person name="Koreny L."/>
            <person name="Kroth P.G."/>
            <person name="Liu Y."/>
            <person name="Malik S.-B."/>
            <person name="Maier U.G."/>
            <person name="McRose D."/>
            <person name="Mock T."/>
            <person name="Neilson J.A."/>
            <person name="Onodera N.T."/>
            <person name="Poole A.M."/>
            <person name="Pritham E.J."/>
            <person name="Richards T.A."/>
            <person name="Rocap G."/>
            <person name="Roy S.W."/>
            <person name="Sarai C."/>
            <person name="Schaack S."/>
            <person name="Shirato S."/>
            <person name="Slamovits C.H."/>
            <person name="Spencer D.F."/>
            <person name="Suzuki S."/>
            <person name="Worden A.Z."/>
            <person name="Zauner S."/>
            <person name="Barry K."/>
            <person name="Bell C."/>
            <person name="Bharti A.K."/>
            <person name="Crow J.A."/>
            <person name="Grimwood J."/>
            <person name="Kramer R."/>
            <person name="Lindquist E."/>
            <person name="Lucas S."/>
            <person name="Salamov A."/>
            <person name="McFadden G.I."/>
            <person name="Lane C.E."/>
            <person name="Keeling P.J."/>
            <person name="Gray M.W."/>
            <person name="Grigoriev I.V."/>
            <person name="Archibald J.M."/>
        </authorList>
    </citation>
    <scope>NUCLEOTIDE SEQUENCE</scope>
    <source>
        <strain evidence="5">CCMP2712</strain>
    </source>
</reference>
<gene>
    <name evidence="3" type="ORF">GUITHDRAFT_141618</name>
</gene>
<name>L1J0P2_GUITC</name>
<feature type="region of interest" description="Disordered" evidence="1">
    <location>
        <begin position="133"/>
        <end position="158"/>
    </location>
</feature>
<evidence type="ECO:0000313" key="5">
    <source>
        <dbReference type="Proteomes" id="UP000011087"/>
    </source>
</evidence>
<evidence type="ECO:0000313" key="3">
    <source>
        <dbReference type="EMBL" id="EKX41862.1"/>
    </source>
</evidence>
<dbReference type="GeneID" id="17298594"/>
<dbReference type="EMBL" id="JH993020">
    <property type="protein sequence ID" value="EKX41862.1"/>
    <property type="molecule type" value="Genomic_DNA"/>
</dbReference>
<organism evidence="3">
    <name type="scientific">Guillardia theta (strain CCMP2712)</name>
    <name type="common">Cryptophyte</name>
    <dbReference type="NCBI Taxonomy" id="905079"/>
    <lineage>
        <taxon>Eukaryota</taxon>
        <taxon>Cryptophyceae</taxon>
        <taxon>Pyrenomonadales</taxon>
        <taxon>Geminigeraceae</taxon>
        <taxon>Guillardia</taxon>
    </lineage>
</organism>
<dbReference type="OrthoDB" id="10673375at2759"/>
<accession>L1J0P2</accession>
<keyword evidence="2" id="KW-1133">Transmembrane helix</keyword>
<sequence>MAHSRQAGGIPHSPRSLVGLRDEEQSIVRNSQELLASDRLSNLASKELRLQTESKRTSEALDWLDRRLEAELKAASKDRLHSYHQEGIDSDIHETHYDELLPAHAELEILKSKFSAPRKSRAQQLRERIERRGEYQAAADKHGDESFRPDSSRSHLSEDGLHKLEQIRTGKHASGRQQHVPEEEVSLWADKAHRQEASTIYVKPFPDLYTLSTPGRCSAAPHISQIYENIFINDVEDTLGRTCVRTTDSPVFITIIINEKWDKVNGGEDTVGDPTNLGRRSHYERLLLQSISSSLQVPIYRFQLDELYPGPSWYRVHELHIHLVILPDPAGTGPPCSEIAANLVRQAEDSTSVLRRNSATCFIVRVTVENRAVRRPTSSPSDQEFGFSSVDFRAHDGPVRLPSTEERESLIPKVHQQRGFIVPAGLVSAEATGKDGWRDEASLKGEYPPQYGAVDANAEKTWLPRRWRIFWASVGVTLVFIGWFFYMFYE</sequence>
<dbReference type="KEGG" id="gtt:GUITHDRAFT_141618"/>
<reference evidence="4" key="3">
    <citation type="submission" date="2015-06" db="UniProtKB">
        <authorList>
            <consortium name="EnsemblProtists"/>
        </authorList>
    </citation>
    <scope>IDENTIFICATION</scope>
</reference>
<keyword evidence="5" id="KW-1185">Reference proteome</keyword>
<evidence type="ECO:0000256" key="1">
    <source>
        <dbReference type="SAM" id="MobiDB-lite"/>
    </source>
</evidence>
<dbReference type="RefSeq" id="XP_005828842.1">
    <property type="nucleotide sequence ID" value="XM_005828785.1"/>
</dbReference>
<proteinExistence type="predicted"/>
<feature type="transmembrane region" description="Helical" evidence="2">
    <location>
        <begin position="469"/>
        <end position="489"/>
    </location>
</feature>
<dbReference type="Proteomes" id="UP000011087">
    <property type="component" value="Unassembled WGS sequence"/>
</dbReference>
<dbReference type="PaxDb" id="55529-EKX41862"/>